<feature type="binding site" evidence="14">
    <location>
        <position position="56"/>
    </location>
    <ligand>
        <name>Zn(2+)</name>
        <dbReference type="ChEBI" id="CHEBI:29105"/>
        <note>catalytic</note>
    </ligand>
</feature>
<reference evidence="17 18" key="1">
    <citation type="submission" date="2019-03" db="EMBL/GenBank/DDBJ databases">
        <title>Freshwater and sediment microbial communities from various areas in North America, analyzing microbe dynamics in response to fracking.</title>
        <authorList>
            <person name="Lamendella R."/>
        </authorList>
    </citation>
    <scope>NUCLEOTIDE SEQUENCE [LARGE SCALE GENOMIC DNA]</scope>
    <source>
        <strain evidence="17 18">175.2</strain>
    </source>
</reference>
<feature type="binding site" evidence="14">
    <location>
        <position position="89"/>
    </location>
    <ligand>
        <name>Zn(2+)</name>
        <dbReference type="ChEBI" id="CHEBI:29105"/>
        <note>catalytic</note>
    </ligand>
</feature>
<dbReference type="RefSeq" id="WP_132309869.1">
    <property type="nucleotide sequence ID" value="NZ_SMAR01000007.1"/>
</dbReference>
<dbReference type="EMBL" id="SMAR01000007">
    <property type="protein sequence ID" value="TCT41127.1"/>
    <property type="molecule type" value="Genomic_DNA"/>
</dbReference>
<dbReference type="GO" id="GO:0005829">
    <property type="term" value="C:cytosol"/>
    <property type="evidence" value="ECO:0007669"/>
    <property type="project" value="TreeGrafter"/>
</dbReference>
<gene>
    <name evidence="17" type="ORF">EDC90_1007103</name>
</gene>
<dbReference type="PROSITE" id="PS00903">
    <property type="entry name" value="CYT_DCMP_DEAMINASES_1"/>
    <property type="match status" value="1"/>
</dbReference>
<dbReference type="GO" id="GO:0008270">
    <property type="term" value="F:zinc ion binding"/>
    <property type="evidence" value="ECO:0007669"/>
    <property type="project" value="UniProtKB-UniRule"/>
</dbReference>
<keyword evidence="18" id="KW-1185">Reference proteome</keyword>
<feature type="binding site" evidence="13">
    <location>
        <begin position="45"/>
        <end position="51"/>
    </location>
    <ligand>
        <name>substrate</name>
    </ligand>
</feature>
<dbReference type="InterPro" id="IPR016192">
    <property type="entry name" value="APOBEC/CMP_deaminase_Zn-bd"/>
</dbReference>
<evidence type="ECO:0000256" key="6">
    <source>
        <dbReference type="ARBA" id="ARBA00022723"/>
    </source>
</evidence>
<proteinExistence type="inferred from homology"/>
<protein>
    <recommendedName>
        <fullName evidence="5 15">Cytidine deaminase</fullName>
        <ecNumber evidence="4 15">3.5.4.5</ecNumber>
    </recommendedName>
    <alternativeName>
        <fullName evidence="9 15">Cytidine aminohydrolase</fullName>
    </alternativeName>
</protein>
<dbReference type="InterPro" id="IPR006262">
    <property type="entry name" value="Cyt_deam_tetra"/>
</dbReference>
<evidence type="ECO:0000256" key="8">
    <source>
        <dbReference type="ARBA" id="ARBA00022833"/>
    </source>
</evidence>
<evidence type="ECO:0000256" key="9">
    <source>
        <dbReference type="ARBA" id="ARBA00032005"/>
    </source>
</evidence>
<evidence type="ECO:0000256" key="7">
    <source>
        <dbReference type="ARBA" id="ARBA00022801"/>
    </source>
</evidence>
<name>A0A4R3NUS8_9HYPH</name>
<comment type="catalytic activity">
    <reaction evidence="10 15">
        <text>2'-deoxycytidine + H2O + H(+) = 2'-deoxyuridine + NH4(+)</text>
        <dbReference type="Rhea" id="RHEA:13433"/>
        <dbReference type="ChEBI" id="CHEBI:15377"/>
        <dbReference type="ChEBI" id="CHEBI:15378"/>
        <dbReference type="ChEBI" id="CHEBI:15698"/>
        <dbReference type="ChEBI" id="CHEBI:16450"/>
        <dbReference type="ChEBI" id="CHEBI:28938"/>
        <dbReference type="EC" id="3.5.4.5"/>
    </reaction>
</comment>
<dbReference type="GO" id="GO:0072527">
    <property type="term" value="P:pyrimidine-containing compound metabolic process"/>
    <property type="evidence" value="ECO:0007669"/>
    <property type="project" value="UniProtKB-ARBA"/>
</dbReference>
<evidence type="ECO:0000256" key="3">
    <source>
        <dbReference type="ARBA" id="ARBA00006576"/>
    </source>
</evidence>
<dbReference type="GO" id="GO:0042802">
    <property type="term" value="F:identical protein binding"/>
    <property type="evidence" value="ECO:0007669"/>
    <property type="project" value="UniProtKB-ARBA"/>
</dbReference>
<evidence type="ECO:0000256" key="2">
    <source>
        <dbReference type="ARBA" id="ARBA00003949"/>
    </source>
</evidence>
<evidence type="ECO:0000313" key="17">
    <source>
        <dbReference type="EMBL" id="TCT41127.1"/>
    </source>
</evidence>
<comment type="caution">
    <text evidence="17">The sequence shown here is derived from an EMBL/GenBank/DDBJ whole genome shotgun (WGS) entry which is preliminary data.</text>
</comment>
<dbReference type="InterPro" id="IPR050202">
    <property type="entry name" value="Cyt/Deoxycyt_deaminase"/>
</dbReference>
<dbReference type="Proteomes" id="UP000295097">
    <property type="component" value="Unassembled WGS sequence"/>
</dbReference>
<keyword evidence="7 15" id="KW-0378">Hydrolase</keyword>
<dbReference type="AlphaFoldDB" id="A0A4R3NUS8"/>
<evidence type="ECO:0000259" key="16">
    <source>
        <dbReference type="PROSITE" id="PS51747"/>
    </source>
</evidence>
<evidence type="ECO:0000256" key="15">
    <source>
        <dbReference type="RuleBase" id="RU364006"/>
    </source>
</evidence>
<dbReference type="GO" id="GO:0055086">
    <property type="term" value="P:nucleobase-containing small molecule metabolic process"/>
    <property type="evidence" value="ECO:0007669"/>
    <property type="project" value="UniProtKB-ARBA"/>
</dbReference>
<evidence type="ECO:0000256" key="4">
    <source>
        <dbReference type="ARBA" id="ARBA00012783"/>
    </source>
</evidence>
<evidence type="ECO:0000256" key="13">
    <source>
        <dbReference type="PIRSR" id="PIRSR606262-2"/>
    </source>
</evidence>
<evidence type="ECO:0000256" key="12">
    <source>
        <dbReference type="PIRSR" id="PIRSR606262-1"/>
    </source>
</evidence>
<dbReference type="PROSITE" id="PS51747">
    <property type="entry name" value="CYT_DCMP_DEAMINASES_2"/>
    <property type="match status" value="1"/>
</dbReference>
<feature type="active site" description="Proton donor" evidence="12">
    <location>
        <position position="58"/>
    </location>
</feature>
<dbReference type="SUPFAM" id="SSF53927">
    <property type="entry name" value="Cytidine deaminase-like"/>
    <property type="match status" value="1"/>
</dbReference>
<dbReference type="PANTHER" id="PTHR11644:SF2">
    <property type="entry name" value="CYTIDINE DEAMINASE"/>
    <property type="match status" value="1"/>
</dbReference>
<comment type="catalytic activity">
    <reaction evidence="11 15">
        <text>cytidine + H2O + H(+) = uridine + NH4(+)</text>
        <dbReference type="Rhea" id="RHEA:16069"/>
        <dbReference type="ChEBI" id="CHEBI:15377"/>
        <dbReference type="ChEBI" id="CHEBI:15378"/>
        <dbReference type="ChEBI" id="CHEBI:16704"/>
        <dbReference type="ChEBI" id="CHEBI:17562"/>
        <dbReference type="ChEBI" id="CHEBI:28938"/>
        <dbReference type="EC" id="3.5.4.5"/>
    </reaction>
</comment>
<dbReference type="Pfam" id="PF00383">
    <property type="entry name" value="dCMP_cyt_deam_1"/>
    <property type="match status" value="1"/>
</dbReference>
<accession>A0A4R3NUS8</accession>
<dbReference type="OrthoDB" id="9795347at2"/>
<keyword evidence="6 14" id="KW-0479">Metal-binding</keyword>
<dbReference type="PANTHER" id="PTHR11644">
    <property type="entry name" value="CYTIDINE DEAMINASE"/>
    <property type="match status" value="1"/>
</dbReference>
<dbReference type="NCBIfam" id="TIGR01354">
    <property type="entry name" value="cyt_deam_tetra"/>
    <property type="match status" value="1"/>
</dbReference>
<dbReference type="EC" id="3.5.4.5" evidence="4 15"/>
<keyword evidence="8 14" id="KW-0862">Zinc</keyword>
<dbReference type="NCBIfam" id="NF004064">
    <property type="entry name" value="PRK05578.1"/>
    <property type="match status" value="1"/>
</dbReference>
<evidence type="ECO:0000256" key="14">
    <source>
        <dbReference type="PIRSR" id="PIRSR606262-3"/>
    </source>
</evidence>
<evidence type="ECO:0000313" key="18">
    <source>
        <dbReference type="Proteomes" id="UP000295097"/>
    </source>
</evidence>
<evidence type="ECO:0000256" key="11">
    <source>
        <dbReference type="ARBA" id="ARBA00049558"/>
    </source>
</evidence>
<dbReference type="InterPro" id="IPR002125">
    <property type="entry name" value="CMP_dCMP_dom"/>
</dbReference>
<dbReference type="InterPro" id="IPR016193">
    <property type="entry name" value="Cytidine_deaminase-like"/>
</dbReference>
<dbReference type="Gene3D" id="3.40.140.10">
    <property type="entry name" value="Cytidine Deaminase, domain 2"/>
    <property type="match status" value="1"/>
</dbReference>
<dbReference type="FunFam" id="3.40.140.10:FF:000008">
    <property type="entry name" value="Cytidine deaminase"/>
    <property type="match status" value="1"/>
</dbReference>
<comment type="function">
    <text evidence="2 15">This enzyme scavenges exogenous and endogenous cytidine and 2'-deoxycytidine for UMP synthesis.</text>
</comment>
<dbReference type="CDD" id="cd01283">
    <property type="entry name" value="cytidine_deaminase"/>
    <property type="match status" value="1"/>
</dbReference>
<evidence type="ECO:0000256" key="10">
    <source>
        <dbReference type="ARBA" id="ARBA00049252"/>
    </source>
</evidence>
<dbReference type="GO" id="GO:0004126">
    <property type="term" value="F:cytidine deaminase activity"/>
    <property type="evidence" value="ECO:0007669"/>
    <property type="project" value="UniProtKB-UniRule"/>
</dbReference>
<feature type="domain" description="CMP/dCMP-type deaminase" evidence="16">
    <location>
        <begin position="4"/>
        <end position="131"/>
    </location>
</feature>
<comment type="similarity">
    <text evidence="3 15">Belongs to the cytidine and deoxycytidylate deaminase family.</text>
</comment>
<feature type="binding site" evidence="14">
    <location>
        <position position="92"/>
    </location>
    <ligand>
        <name>Zn(2+)</name>
        <dbReference type="ChEBI" id="CHEBI:29105"/>
        <note>catalytic</note>
    </ligand>
</feature>
<evidence type="ECO:0000256" key="1">
    <source>
        <dbReference type="ARBA" id="ARBA00001947"/>
    </source>
</evidence>
<comment type="cofactor">
    <cofactor evidence="1 14 15">
        <name>Zn(2+)</name>
        <dbReference type="ChEBI" id="CHEBI:29105"/>
    </cofactor>
</comment>
<organism evidence="17 18">
    <name type="scientific">Martelella mediterranea</name>
    <dbReference type="NCBI Taxonomy" id="293089"/>
    <lineage>
        <taxon>Bacteria</taxon>
        <taxon>Pseudomonadati</taxon>
        <taxon>Pseudomonadota</taxon>
        <taxon>Alphaproteobacteria</taxon>
        <taxon>Hyphomicrobiales</taxon>
        <taxon>Aurantimonadaceae</taxon>
        <taxon>Martelella</taxon>
    </lineage>
</organism>
<sequence>MAETSLDALFETAKAASEKAYAPYSKFPVGAAILSDDGKVYSGANIENLAYPEGICAEGVAIGRMIMGGGRKIETVAVYAPRLALCSPCGGCRQKIAEFAEAGASILLCDDAGVQKSVTIAELLPHAFETENIG</sequence>
<evidence type="ECO:0000256" key="5">
    <source>
        <dbReference type="ARBA" id="ARBA00018266"/>
    </source>
</evidence>